<dbReference type="Proteomes" id="UP000476212">
    <property type="component" value="Unassembled WGS sequence"/>
</dbReference>
<evidence type="ECO:0000313" key="1">
    <source>
        <dbReference type="EMBL" id="CEX62306.1"/>
    </source>
</evidence>
<accession>A0A0B7M3R4</accession>
<evidence type="ECO:0000313" key="2">
    <source>
        <dbReference type="EMBL" id="CIY85509.1"/>
    </source>
</evidence>
<dbReference type="RefSeq" id="WP_000891972.1">
    <property type="nucleotide sequence ID" value="NZ_CAJRNG010000017.1"/>
</dbReference>
<dbReference type="EMBL" id="CABDQT010000028">
    <property type="protein sequence ID" value="VTH33747.1"/>
    <property type="molecule type" value="Genomic_DNA"/>
</dbReference>
<evidence type="ECO:0000313" key="7">
    <source>
        <dbReference type="Proteomes" id="UP000048507"/>
    </source>
</evidence>
<dbReference type="Proteomes" id="UP000042512">
    <property type="component" value="Unassembled WGS sequence"/>
</dbReference>
<evidence type="ECO:0000313" key="4">
    <source>
        <dbReference type="EMBL" id="VKB80965.1"/>
    </source>
</evidence>
<dbReference type="Proteomes" id="UP000314107">
    <property type="component" value="Unassembled WGS sequence"/>
</dbReference>
<evidence type="ECO:0000313" key="5">
    <source>
        <dbReference type="EMBL" id="VTH33747.1"/>
    </source>
</evidence>
<evidence type="ECO:0000313" key="9">
    <source>
        <dbReference type="Proteomes" id="UP000358702"/>
    </source>
</evidence>
<sequence length="75" mass="8940">MLELYFVYNGHCKFYLGTFDNVDDLIEQMEDHQWVFSAITHPRFQKHIGQRTTRFDYGSKDCYYLATFSGGEKND</sequence>
<evidence type="ECO:0000313" key="3">
    <source>
        <dbReference type="EMBL" id="MTV90903.1"/>
    </source>
</evidence>
<dbReference type="EMBL" id="WNIB01000089">
    <property type="protein sequence ID" value="MTV90903.1"/>
    <property type="molecule type" value="Genomic_DNA"/>
</dbReference>
<dbReference type="EMBL" id="CKRE01000021">
    <property type="protein sequence ID" value="CIY85509.1"/>
    <property type="molecule type" value="Genomic_DNA"/>
</dbReference>
<evidence type="ECO:0000313" key="6">
    <source>
        <dbReference type="Proteomes" id="UP000042512"/>
    </source>
</evidence>
<proteinExistence type="predicted"/>
<protein>
    <submittedName>
        <fullName evidence="1">Phage protein</fullName>
    </submittedName>
</protein>
<evidence type="ECO:0000313" key="10">
    <source>
        <dbReference type="Proteomes" id="UP000476212"/>
    </source>
</evidence>
<dbReference type="Proteomes" id="UP000048507">
    <property type="component" value="Unassembled WGS sequence"/>
</dbReference>
<reference evidence="6 7" key="1">
    <citation type="submission" date="2015-03" db="EMBL/GenBank/DDBJ databases">
        <authorList>
            <consortium name="Pathogen Informatics"/>
            <person name="Murphy D."/>
        </authorList>
    </citation>
    <scope>NUCLEOTIDE SEQUENCE [LARGE SCALE GENOMIC DNA]</scope>
    <source>
        <strain evidence="1">SMRU51</strain>
        <strain evidence="2 6">SMRU975</strain>
        <strain evidence="7">type strain: N</strain>
    </source>
</reference>
<reference evidence="8 9" key="2">
    <citation type="submission" date="2019-04" db="EMBL/GenBank/DDBJ databases">
        <authorList>
            <consortium name="Pathogen Informatics"/>
        </authorList>
    </citation>
    <scope>NUCLEOTIDE SEQUENCE [LARGE SCALE GENOMIC DNA]</scope>
    <source>
        <strain evidence="5 8">GPSC129</strain>
        <strain evidence="4 9">GPSC21</strain>
    </source>
</reference>
<dbReference type="EMBL" id="CAANCB010000018">
    <property type="protein sequence ID" value="VKB80965.1"/>
    <property type="molecule type" value="Genomic_DNA"/>
</dbReference>
<dbReference type="Proteomes" id="UP000358702">
    <property type="component" value="Unassembled WGS sequence"/>
</dbReference>
<reference evidence="3 10" key="3">
    <citation type="submission" date="2019-11" db="EMBL/GenBank/DDBJ databases">
        <title>Growth characteristics of pneumococcus vary with the chemical composition of the capsule and with environmental conditions.</title>
        <authorList>
            <person name="Tothpal A."/>
            <person name="Desobry K."/>
            <person name="Joshi S."/>
            <person name="Wyllie A.L."/>
            <person name="Weinberger D.M."/>
        </authorList>
    </citation>
    <scope>NUCLEOTIDE SEQUENCE [LARGE SCALE GENOMIC DNA]</scope>
    <source>
        <strain evidence="3">Pnumococcus15C</strain>
        <strain evidence="10">pnumococcus15C</strain>
    </source>
</reference>
<name>A0A0B7M3R4_STREE</name>
<dbReference type="EMBL" id="CFFA01000004">
    <property type="protein sequence ID" value="CEX62306.1"/>
    <property type="molecule type" value="Genomic_DNA"/>
</dbReference>
<dbReference type="OrthoDB" id="2223808at2"/>
<organism evidence="3 10">
    <name type="scientific">Streptococcus pneumoniae</name>
    <dbReference type="NCBI Taxonomy" id="1313"/>
    <lineage>
        <taxon>Bacteria</taxon>
        <taxon>Bacillati</taxon>
        <taxon>Bacillota</taxon>
        <taxon>Bacilli</taxon>
        <taxon>Lactobacillales</taxon>
        <taxon>Streptococcaceae</taxon>
        <taxon>Streptococcus</taxon>
    </lineage>
</organism>
<evidence type="ECO:0000313" key="8">
    <source>
        <dbReference type="Proteomes" id="UP000314107"/>
    </source>
</evidence>
<gene>
    <name evidence="1" type="ORF">ERS019209_00602</name>
    <name evidence="2" type="ORF">ERS020485_01500</name>
    <name evidence="3" type="ORF">GM544_10615</name>
    <name evidence="5" type="ORF">SAMEA3171064_02011</name>
    <name evidence="4" type="ORF">SAMEA3353631_02221</name>
</gene>
<dbReference type="AlphaFoldDB" id="A0A0B7M3R4"/>